<protein>
    <submittedName>
        <fullName evidence="1">Uncharacterized protein</fullName>
    </submittedName>
</protein>
<evidence type="ECO:0000313" key="1">
    <source>
        <dbReference type="EMBL" id="CAB3727764.1"/>
    </source>
</evidence>
<organism evidence="1 2">
    <name type="scientific">Achromobacter piechaudii</name>
    <dbReference type="NCBI Taxonomy" id="72556"/>
    <lineage>
        <taxon>Bacteria</taxon>
        <taxon>Pseudomonadati</taxon>
        <taxon>Pseudomonadota</taxon>
        <taxon>Betaproteobacteria</taxon>
        <taxon>Burkholderiales</taxon>
        <taxon>Alcaligenaceae</taxon>
        <taxon>Achromobacter</taxon>
    </lineage>
</organism>
<name>A0ABN7F4Z3_9BURK</name>
<dbReference type="EMBL" id="CADIJS010000004">
    <property type="protein sequence ID" value="CAB3727764.1"/>
    <property type="molecule type" value="Genomic_DNA"/>
</dbReference>
<evidence type="ECO:0000313" key="2">
    <source>
        <dbReference type="Proteomes" id="UP000494116"/>
    </source>
</evidence>
<sequence length="134" mass="14799">MTFARTYYMNKTSDAQFAQLLSERRDFYLENVEDMQGTLRRALALLERDGLTSRILDRPSNPGATLHHSMLASLPIIGIASTMLHAATTLAQPRADVTFVRTAEESLSVVFGGHVVKVKPRDASNDSAENPAHQ</sequence>
<dbReference type="RefSeq" id="WP_050729219.1">
    <property type="nucleotide sequence ID" value="NZ_CADIJS010000004.1"/>
</dbReference>
<proteinExistence type="predicted"/>
<reference evidence="1 2" key="1">
    <citation type="submission" date="2020-04" db="EMBL/GenBank/DDBJ databases">
        <authorList>
            <person name="De Canck E."/>
        </authorList>
    </citation>
    <scope>NUCLEOTIDE SEQUENCE [LARGE SCALE GENOMIC DNA]</scope>
    <source>
        <strain evidence="1 2">LMG 1873</strain>
    </source>
</reference>
<keyword evidence="2" id="KW-1185">Reference proteome</keyword>
<dbReference type="Proteomes" id="UP000494116">
    <property type="component" value="Unassembled WGS sequence"/>
</dbReference>
<gene>
    <name evidence="1" type="ORF">LMG1873_04518</name>
</gene>
<accession>A0ABN7F4Z3</accession>
<comment type="caution">
    <text evidence="1">The sequence shown here is derived from an EMBL/GenBank/DDBJ whole genome shotgun (WGS) entry which is preliminary data.</text>
</comment>